<dbReference type="Pfam" id="PF00795">
    <property type="entry name" value="CN_hydrolase"/>
    <property type="match status" value="1"/>
</dbReference>
<organism evidence="2 3">
    <name type="scientific">Micrococcus flavus</name>
    <dbReference type="NCBI Taxonomy" id="384602"/>
    <lineage>
        <taxon>Bacteria</taxon>
        <taxon>Bacillati</taxon>
        <taxon>Actinomycetota</taxon>
        <taxon>Actinomycetes</taxon>
        <taxon>Micrococcales</taxon>
        <taxon>Micrococcaceae</taxon>
        <taxon>Micrococcus</taxon>
    </lineage>
</organism>
<dbReference type="Proteomes" id="UP000560081">
    <property type="component" value="Unassembled WGS sequence"/>
</dbReference>
<dbReference type="GO" id="GO:0016787">
    <property type="term" value="F:hydrolase activity"/>
    <property type="evidence" value="ECO:0007669"/>
    <property type="project" value="UniProtKB-KW"/>
</dbReference>
<dbReference type="InterPro" id="IPR003010">
    <property type="entry name" value="C-N_Hydrolase"/>
</dbReference>
<name>A0A4Y8X2R9_9MICC</name>
<dbReference type="AlphaFoldDB" id="A0A4Y8X2R9"/>
<sequence length="279" mass="30022">MRISVGQFGPTGRVEDNLVVVGRLAARAAREGADLLVLPEETMFTFRAVEGDFAGAVTGAWEPFTEGLARLARHHGLAIVAGGYEPAVGDRPYNTLVAVDAEGAVIGAYRKLHLYDAFDHRESDLITPGDRGVVVVEVAGTRVGLQTCYDLRFPEVSRALAAAGADVLAIPAAWFAGEHKVDHWRTLLRARAVENTVWVAAADTRSEATVGHSAVIDPLALTVAELTDEAEALVTADVTRERIDEVRAFLPVLANRRTDVFAVPLPSRDRHDDDAALNI</sequence>
<dbReference type="PANTHER" id="PTHR23088:SF27">
    <property type="entry name" value="DEAMINATED GLUTATHIONE AMIDASE"/>
    <property type="match status" value="1"/>
</dbReference>
<dbReference type="InterPro" id="IPR001110">
    <property type="entry name" value="UPF0012_CS"/>
</dbReference>
<dbReference type="Gene3D" id="3.60.110.10">
    <property type="entry name" value="Carbon-nitrogen hydrolase"/>
    <property type="match status" value="1"/>
</dbReference>
<comment type="similarity">
    <text evidence="1">Belongs to the carbon-nitrogen hydrolase superfamily. NIT1/NIT2 family.</text>
</comment>
<reference evidence="2 3" key="1">
    <citation type="submission" date="2020-08" db="EMBL/GenBank/DDBJ databases">
        <title>Sequencing the genomes of 1000 actinobacteria strains.</title>
        <authorList>
            <person name="Klenk H.-P."/>
        </authorList>
    </citation>
    <scope>NUCLEOTIDE SEQUENCE [LARGE SCALE GENOMIC DNA]</scope>
    <source>
        <strain evidence="2 3">DSM 19079</strain>
    </source>
</reference>
<evidence type="ECO:0000256" key="1">
    <source>
        <dbReference type="ARBA" id="ARBA00010613"/>
    </source>
</evidence>
<dbReference type="PANTHER" id="PTHR23088">
    <property type="entry name" value="NITRILASE-RELATED"/>
    <property type="match status" value="1"/>
</dbReference>
<dbReference type="RefSeq" id="WP_135030188.1">
    <property type="nucleotide sequence ID" value="NZ_BMLA01000009.1"/>
</dbReference>
<keyword evidence="2" id="KW-0378">Hydrolase</keyword>
<evidence type="ECO:0000313" key="2">
    <source>
        <dbReference type="EMBL" id="MBB4883630.1"/>
    </source>
</evidence>
<dbReference type="InterPro" id="IPR036526">
    <property type="entry name" value="C-N_Hydrolase_sf"/>
</dbReference>
<dbReference type="EMBL" id="JACHMC010000001">
    <property type="protein sequence ID" value="MBB4883630.1"/>
    <property type="molecule type" value="Genomic_DNA"/>
</dbReference>
<keyword evidence="3" id="KW-1185">Reference proteome</keyword>
<proteinExistence type="inferred from homology"/>
<dbReference type="PROSITE" id="PS50263">
    <property type="entry name" value="CN_HYDROLASE"/>
    <property type="match status" value="1"/>
</dbReference>
<dbReference type="PROSITE" id="PS01227">
    <property type="entry name" value="UPF0012"/>
    <property type="match status" value="1"/>
</dbReference>
<dbReference type="CDD" id="cd07581">
    <property type="entry name" value="nitrilase_3"/>
    <property type="match status" value="1"/>
</dbReference>
<dbReference type="SUPFAM" id="SSF56317">
    <property type="entry name" value="Carbon-nitrogen hydrolase"/>
    <property type="match status" value="1"/>
</dbReference>
<comment type="caution">
    <text evidence="2">The sequence shown here is derived from an EMBL/GenBank/DDBJ whole genome shotgun (WGS) entry which is preliminary data.</text>
</comment>
<protein>
    <submittedName>
        <fullName evidence="2">Putative amidohydrolase</fullName>
    </submittedName>
</protein>
<accession>A0A4Y8X2R9</accession>
<dbReference type="OrthoDB" id="9811121at2"/>
<evidence type="ECO:0000313" key="3">
    <source>
        <dbReference type="Proteomes" id="UP000560081"/>
    </source>
</evidence>
<gene>
    <name evidence="2" type="ORF">BJ976_001981</name>
</gene>